<comment type="caution">
    <text evidence="2">The sequence shown here is derived from an EMBL/GenBank/DDBJ whole genome shotgun (WGS) entry which is preliminary data.</text>
</comment>
<organism evidence="2 3">
    <name type="scientific">Extremus antarcticus</name>
    <dbReference type="NCBI Taxonomy" id="702011"/>
    <lineage>
        <taxon>Eukaryota</taxon>
        <taxon>Fungi</taxon>
        <taxon>Dikarya</taxon>
        <taxon>Ascomycota</taxon>
        <taxon>Pezizomycotina</taxon>
        <taxon>Dothideomycetes</taxon>
        <taxon>Dothideomycetidae</taxon>
        <taxon>Mycosphaerellales</taxon>
        <taxon>Extremaceae</taxon>
        <taxon>Extremus</taxon>
    </lineage>
</organism>
<sequence>MAVSKNGCGIKVELLINSNALVEFEDRSRRGEDRATTRYIPAAAGQEFTIAVEILPGFRFEGDCVESFIRNDFGRCAGMAIRKDAEVEKWESKGPQDSERKGGTCKQQYDFSLFETEHEEYQKKGREEREALKVQGKIRIECIHKMWGDASFATKSVSGITYADDIGFNPRYPSAEPNEYPSWNMSHAAVEGVSSPAATFVFYCRTPTFIESTDLTAASSPALAAARCPAPLALEKRKFAEIDEDDWKETHKQLSEFKKKNAYEKNDFARVIVLDEDSVQDLFTEVREFCRLLTGASQISRFETAARAKDYTRALKHRTKGSADIMIAPVSTADLRIRQLKSNSQGTTRSLMMPAVDLATTLP</sequence>
<protein>
    <recommendedName>
        <fullName evidence="1">DUF7918 domain-containing protein</fullName>
    </recommendedName>
</protein>
<dbReference type="Proteomes" id="UP001271007">
    <property type="component" value="Unassembled WGS sequence"/>
</dbReference>
<evidence type="ECO:0000313" key="3">
    <source>
        <dbReference type="Proteomes" id="UP001271007"/>
    </source>
</evidence>
<keyword evidence="3" id="KW-1185">Reference proteome</keyword>
<reference evidence="2" key="1">
    <citation type="submission" date="2023-04" db="EMBL/GenBank/DDBJ databases">
        <title>Black Yeasts Isolated from many extreme environments.</title>
        <authorList>
            <person name="Coleine C."/>
            <person name="Stajich J.E."/>
            <person name="Selbmann L."/>
        </authorList>
    </citation>
    <scope>NUCLEOTIDE SEQUENCE</scope>
    <source>
        <strain evidence="2">CCFEE 5312</strain>
    </source>
</reference>
<proteinExistence type="predicted"/>
<dbReference type="InterPro" id="IPR057678">
    <property type="entry name" value="DUF7918"/>
</dbReference>
<dbReference type="AlphaFoldDB" id="A0AAJ0DHR9"/>
<accession>A0AAJ0DHR9</accession>
<dbReference type="Pfam" id="PF25534">
    <property type="entry name" value="DUF7918"/>
    <property type="match status" value="1"/>
</dbReference>
<evidence type="ECO:0000313" key="2">
    <source>
        <dbReference type="EMBL" id="KAK3050410.1"/>
    </source>
</evidence>
<name>A0AAJ0DHR9_9PEZI</name>
<dbReference type="EMBL" id="JAWDJX010000032">
    <property type="protein sequence ID" value="KAK3050410.1"/>
    <property type="molecule type" value="Genomic_DNA"/>
</dbReference>
<feature type="domain" description="DUF7918" evidence="1">
    <location>
        <begin position="9"/>
        <end position="146"/>
    </location>
</feature>
<evidence type="ECO:0000259" key="1">
    <source>
        <dbReference type="Pfam" id="PF25534"/>
    </source>
</evidence>
<gene>
    <name evidence="2" type="ORF">LTR09_008321</name>
</gene>